<keyword evidence="2" id="KW-1185">Reference proteome</keyword>
<organism evidence="1 2">
    <name type="scientific">Gracilibacillus orientalis</name>
    <dbReference type="NCBI Taxonomy" id="334253"/>
    <lineage>
        <taxon>Bacteria</taxon>
        <taxon>Bacillati</taxon>
        <taxon>Bacillota</taxon>
        <taxon>Bacilli</taxon>
        <taxon>Bacillales</taxon>
        <taxon>Bacillaceae</taxon>
        <taxon>Gracilibacillus</taxon>
    </lineage>
</organism>
<reference evidence="2" key="1">
    <citation type="submission" date="2016-10" db="EMBL/GenBank/DDBJ databases">
        <authorList>
            <person name="Varghese N."/>
            <person name="Submissions S."/>
        </authorList>
    </citation>
    <scope>NUCLEOTIDE SEQUENCE [LARGE SCALE GENOMIC DNA]</scope>
    <source>
        <strain evidence="2">CGMCC 1.4250</strain>
    </source>
</reference>
<dbReference type="AlphaFoldDB" id="A0A1I4H9Z8"/>
<dbReference type="EMBL" id="FOTR01000001">
    <property type="protein sequence ID" value="SFL38437.1"/>
    <property type="molecule type" value="Genomic_DNA"/>
</dbReference>
<evidence type="ECO:0000313" key="1">
    <source>
        <dbReference type="EMBL" id="SFL38437.1"/>
    </source>
</evidence>
<dbReference type="OrthoDB" id="2680625at2"/>
<protein>
    <submittedName>
        <fullName evidence="1">Uncharacterized protein</fullName>
    </submittedName>
</protein>
<accession>A0A1I4H9Z8</accession>
<proteinExistence type="predicted"/>
<dbReference type="Proteomes" id="UP000198565">
    <property type="component" value="Unassembled WGS sequence"/>
</dbReference>
<gene>
    <name evidence="1" type="ORF">SAMN04487943_101281</name>
</gene>
<evidence type="ECO:0000313" key="2">
    <source>
        <dbReference type="Proteomes" id="UP000198565"/>
    </source>
</evidence>
<name>A0A1I4H9Z8_9BACI</name>
<dbReference type="RefSeq" id="WP_091480059.1">
    <property type="nucleotide sequence ID" value="NZ_FOTR01000001.1"/>
</dbReference>
<sequence length="214" mass="24059">MKKLLLFLIVGIIGSLVFGSIVSAESRSEEVDVQVNDEDTELSEVLTFDEVVQKLAKDEDISIEKAEQRIIGSSSSTKLLQQSREAEIEARAASYRTITKEFRVNSIYKPSVKFYVRVNVPFGQFAEIEEILNVGMNRDDSGYSKKFNGTVYTNLEDKHTIHFIVNGDFYNYGTTVVDGGVSIGVGKAATVEFNISHASDHYEYVYTSDTFEYR</sequence>